<evidence type="ECO:0000313" key="3">
    <source>
        <dbReference type="Proteomes" id="UP000199337"/>
    </source>
</evidence>
<proteinExistence type="predicted"/>
<dbReference type="AlphaFoldDB" id="A0A1I2NYN0"/>
<dbReference type="RefSeq" id="WP_092468645.1">
    <property type="nucleotide sequence ID" value="NZ_FOOX01000002.1"/>
</dbReference>
<accession>A0A1I2NYN0</accession>
<gene>
    <name evidence="2" type="ORF">SAMN05660649_00635</name>
</gene>
<organism evidence="2 3">
    <name type="scientific">Desulfotruncus arcticus DSM 17038</name>
    <dbReference type="NCBI Taxonomy" id="1121424"/>
    <lineage>
        <taxon>Bacteria</taxon>
        <taxon>Bacillati</taxon>
        <taxon>Bacillota</taxon>
        <taxon>Clostridia</taxon>
        <taxon>Eubacteriales</taxon>
        <taxon>Desulfallaceae</taxon>
        <taxon>Desulfotruncus</taxon>
    </lineage>
</organism>
<sequence>MRKYLIYLLLKCCITIVVVFFGYWGYTSIYPFSPAAPKVTQYTEIKTKQQAIDFMLTKFSIVELLRFKKMAQDGLTSKEKDTIKRILKSRLTDEEYNIIRVFVLNRMGK</sequence>
<keyword evidence="1" id="KW-0472">Membrane</keyword>
<name>A0A1I2NYN0_9FIRM</name>
<reference evidence="3" key="1">
    <citation type="submission" date="2016-10" db="EMBL/GenBank/DDBJ databases">
        <authorList>
            <person name="Varghese N."/>
            <person name="Submissions S."/>
        </authorList>
    </citation>
    <scope>NUCLEOTIDE SEQUENCE [LARGE SCALE GENOMIC DNA]</scope>
    <source>
        <strain evidence="3">DSM 17038</strain>
    </source>
</reference>
<dbReference type="OrthoDB" id="2577247at2"/>
<protein>
    <submittedName>
        <fullName evidence="2">Uncharacterized protein</fullName>
    </submittedName>
</protein>
<evidence type="ECO:0000313" key="2">
    <source>
        <dbReference type="EMBL" id="SFG09012.1"/>
    </source>
</evidence>
<feature type="transmembrane region" description="Helical" evidence="1">
    <location>
        <begin position="7"/>
        <end position="26"/>
    </location>
</feature>
<dbReference type="STRING" id="341036.SAMN05660649_00635"/>
<keyword evidence="1" id="KW-0812">Transmembrane</keyword>
<dbReference type="Proteomes" id="UP000199337">
    <property type="component" value="Unassembled WGS sequence"/>
</dbReference>
<keyword evidence="1" id="KW-1133">Transmembrane helix</keyword>
<evidence type="ECO:0000256" key="1">
    <source>
        <dbReference type="SAM" id="Phobius"/>
    </source>
</evidence>
<keyword evidence="3" id="KW-1185">Reference proteome</keyword>
<dbReference type="EMBL" id="FOOX01000002">
    <property type="protein sequence ID" value="SFG09012.1"/>
    <property type="molecule type" value="Genomic_DNA"/>
</dbReference>